<protein>
    <submittedName>
        <fullName evidence="1">Uncharacterized protein</fullName>
    </submittedName>
</protein>
<reference evidence="2" key="1">
    <citation type="submission" date="2013-10" db="EMBL/GenBank/DDBJ databases">
        <title>Genome sequencing of Onchocerca volvulus.</title>
        <authorList>
            <person name="Cotton J."/>
            <person name="Tsai J."/>
            <person name="Stanley E."/>
            <person name="Tracey A."/>
            <person name="Holroyd N."/>
            <person name="Lustigman S."/>
            <person name="Berriman M."/>
        </authorList>
    </citation>
    <scope>NUCLEOTIDE SEQUENCE</scope>
</reference>
<dbReference type="GO" id="GO:0030424">
    <property type="term" value="C:axon"/>
    <property type="evidence" value="ECO:0007669"/>
    <property type="project" value="TreeGrafter"/>
</dbReference>
<dbReference type="OMA" id="CITIFEP"/>
<organism evidence="1 2">
    <name type="scientific">Onchocerca volvulus</name>
    <dbReference type="NCBI Taxonomy" id="6282"/>
    <lineage>
        <taxon>Eukaryota</taxon>
        <taxon>Metazoa</taxon>
        <taxon>Ecdysozoa</taxon>
        <taxon>Nematoda</taxon>
        <taxon>Chromadorea</taxon>
        <taxon>Rhabditida</taxon>
        <taxon>Spirurina</taxon>
        <taxon>Spiruromorpha</taxon>
        <taxon>Filarioidea</taxon>
        <taxon>Onchocercidae</taxon>
        <taxon>Onchocerca</taxon>
    </lineage>
</organism>
<dbReference type="Proteomes" id="UP000024404">
    <property type="component" value="Unassembled WGS sequence"/>
</dbReference>
<dbReference type="EMBL" id="CMVM020000050">
    <property type="status" value="NOT_ANNOTATED_CDS"/>
    <property type="molecule type" value="Genomic_DNA"/>
</dbReference>
<evidence type="ECO:0000313" key="1">
    <source>
        <dbReference type="EnsemblMetazoa" id="OVOC1680.1"/>
    </source>
</evidence>
<dbReference type="Pfam" id="PF06579">
    <property type="entry name" value="Ly-6_related"/>
    <property type="match status" value="1"/>
</dbReference>
<dbReference type="GO" id="GO:0042048">
    <property type="term" value="P:olfactory behavior"/>
    <property type="evidence" value="ECO:0007669"/>
    <property type="project" value="TreeGrafter"/>
</dbReference>
<keyword evidence="2" id="KW-1185">Reference proteome</keyword>
<dbReference type="EnsemblMetazoa" id="OVOC1680.1">
    <property type="protein sequence ID" value="OVOC1680.1"/>
    <property type="gene ID" value="WBGene00238489"/>
</dbReference>
<dbReference type="AlphaFoldDB" id="A0A8R1XPF8"/>
<evidence type="ECO:0000313" key="2">
    <source>
        <dbReference type="Proteomes" id="UP000024404"/>
    </source>
</evidence>
<dbReference type="GO" id="GO:1990834">
    <property type="term" value="P:response to odorant"/>
    <property type="evidence" value="ECO:0007669"/>
    <property type="project" value="TreeGrafter"/>
</dbReference>
<dbReference type="GO" id="GO:0043025">
    <property type="term" value="C:neuronal cell body"/>
    <property type="evidence" value="ECO:0007669"/>
    <property type="project" value="TreeGrafter"/>
</dbReference>
<sequence>MRTIGYVIECYTCASIDYEPLFERSTAFRHSTNIPHFGEFCDSLEQLHAFAPLTKCTSTCISIMEPQYFGGVQSVNTPYTYIRGCAEKIFNSIRNHPPEVDFLHSDAICVKLPLSQIWPSIETDELVQVGTIDINR</sequence>
<reference evidence="1" key="2">
    <citation type="submission" date="2022-06" db="UniProtKB">
        <authorList>
            <consortium name="EnsemblMetazoa"/>
        </authorList>
    </citation>
    <scope>IDENTIFICATION</scope>
</reference>
<dbReference type="PANTHER" id="PTHR34722:SF9">
    <property type="entry name" value="HOMOLOG OF ODR-2 (TWO)"/>
    <property type="match status" value="1"/>
</dbReference>
<name>A0A8R1XPF8_ONCVO</name>
<dbReference type="InterPro" id="IPR010558">
    <property type="entry name" value="Ly-6-related"/>
</dbReference>
<accession>A0A8R1XPF8</accession>
<proteinExistence type="predicted"/>
<dbReference type="PANTHER" id="PTHR34722">
    <property type="entry name" value="HOMOLOG OF ODR-2 (TWO)-RELATED"/>
    <property type="match status" value="1"/>
</dbReference>